<gene>
    <name evidence="1" type="ORF">MLD38_039265</name>
</gene>
<sequence length="72" mass="7462">MTGYRDEPLESDTGSASWFDTGDIGSIESGNIWLIGRANGRIKSGGENVCPEEVDSTTPGSYCCGGVGSTGR</sequence>
<dbReference type="EMBL" id="CM042891">
    <property type="protein sequence ID" value="KAI4303663.1"/>
    <property type="molecule type" value="Genomic_DNA"/>
</dbReference>
<evidence type="ECO:0000313" key="1">
    <source>
        <dbReference type="EMBL" id="KAI4303663.1"/>
    </source>
</evidence>
<evidence type="ECO:0000313" key="2">
    <source>
        <dbReference type="Proteomes" id="UP001057402"/>
    </source>
</evidence>
<organism evidence="1 2">
    <name type="scientific">Melastoma candidum</name>
    <dbReference type="NCBI Taxonomy" id="119954"/>
    <lineage>
        <taxon>Eukaryota</taxon>
        <taxon>Viridiplantae</taxon>
        <taxon>Streptophyta</taxon>
        <taxon>Embryophyta</taxon>
        <taxon>Tracheophyta</taxon>
        <taxon>Spermatophyta</taxon>
        <taxon>Magnoliopsida</taxon>
        <taxon>eudicotyledons</taxon>
        <taxon>Gunneridae</taxon>
        <taxon>Pentapetalae</taxon>
        <taxon>rosids</taxon>
        <taxon>malvids</taxon>
        <taxon>Myrtales</taxon>
        <taxon>Melastomataceae</taxon>
        <taxon>Melastomatoideae</taxon>
        <taxon>Melastomateae</taxon>
        <taxon>Melastoma</taxon>
    </lineage>
</organism>
<dbReference type="Proteomes" id="UP001057402">
    <property type="component" value="Chromosome 12"/>
</dbReference>
<reference evidence="2" key="1">
    <citation type="journal article" date="2023" name="Front. Plant Sci.">
        <title>Chromosomal-level genome assembly of Melastoma candidum provides insights into trichome evolution.</title>
        <authorList>
            <person name="Zhong Y."/>
            <person name="Wu W."/>
            <person name="Sun C."/>
            <person name="Zou P."/>
            <person name="Liu Y."/>
            <person name="Dai S."/>
            <person name="Zhou R."/>
        </authorList>
    </citation>
    <scope>NUCLEOTIDE SEQUENCE [LARGE SCALE GENOMIC DNA]</scope>
</reference>
<proteinExistence type="predicted"/>
<accession>A0ACB9L291</accession>
<protein>
    <submittedName>
        <fullName evidence="1">Uncharacterized protein</fullName>
    </submittedName>
</protein>
<name>A0ACB9L291_9MYRT</name>
<comment type="caution">
    <text evidence="1">The sequence shown here is derived from an EMBL/GenBank/DDBJ whole genome shotgun (WGS) entry which is preliminary data.</text>
</comment>
<keyword evidence="2" id="KW-1185">Reference proteome</keyword>